<dbReference type="KEGG" id="hfv:R50_2345"/>
<protein>
    <submittedName>
        <fullName evidence="1">Uncharacterized protein</fullName>
    </submittedName>
</protein>
<evidence type="ECO:0000313" key="1">
    <source>
        <dbReference type="EMBL" id="CAB1129842.1"/>
    </source>
</evidence>
<sequence length="95" mass="10735">MGMISASNAVRTATGMIRRLKPGYRLELLSFKKDRSVTITRLGPGSLVVAEAGFEHHRWEVGEDEALRLLRDAIDREFPRSHQLRFSVRQDAGAE</sequence>
<dbReference type="EMBL" id="LR778114">
    <property type="protein sequence ID" value="CAB1129842.1"/>
    <property type="molecule type" value="Genomic_DNA"/>
</dbReference>
<organism evidence="1 2">
    <name type="scientific">Candidatus Hydrogenisulfobacillus filiaventi</name>
    <dbReference type="NCBI Taxonomy" id="2707344"/>
    <lineage>
        <taxon>Bacteria</taxon>
        <taxon>Bacillati</taxon>
        <taxon>Bacillota</taxon>
        <taxon>Clostridia</taxon>
        <taxon>Eubacteriales</taxon>
        <taxon>Clostridiales Family XVII. Incertae Sedis</taxon>
        <taxon>Candidatus Hydrogenisulfobacillus</taxon>
    </lineage>
</organism>
<proteinExistence type="predicted"/>
<dbReference type="AlphaFoldDB" id="A0A6F8ZIS8"/>
<gene>
    <name evidence="1" type="ORF">R50_2345</name>
</gene>
<accession>A0A6F8ZIS8</accession>
<reference evidence="1 2" key="1">
    <citation type="submission" date="2020-02" db="EMBL/GenBank/DDBJ databases">
        <authorList>
            <person name="Hogendoorn C."/>
        </authorList>
    </citation>
    <scope>NUCLEOTIDE SEQUENCE [LARGE SCALE GENOMIC DNA]</scope>
    <source>
        <strain evidence="1">R501</strain>
    </source>
</reference>
<name>A0A6F8ZIS8_9FIRM</name>
<evidence type="ECO:0000313" key="2">
    <source>
        <dbReference type="Proteomes" id="UP000503399"/>
    </source>
</evidence>
<dbReference type="Proteomes" id="UP000503399">
    <property type="component" value="Chromosome"/>
</dbReference>
<keyword evidence="2" id="KW-1185">Reference proteome</keyword>